<organism evidence="2 3">
    <name type="scientific">Monilinia laxa</name>
    <name type="common">Brown rot fungus</name>
    <name type="synonym">Sclerotinia laxa</name>
    <dbReference type="NCBI Taxonomy" id="61186"/>
    <lineage>
        <taxon>Eukaryota</taxon>
        <taxon>Fungi</taxon>
        <taxon>Dikarya</taxon>
        <taxon>Ascomycota</taxon>
        <taxon>Pezizomycotina</taxon>
        <taxon>Leotiomycetes</taxon>
        <taxon>Helotiales</taxon>
        <taxon>Sclerotiniaceae</taxon>
        <taxon>Monilinia</taxon>
    </lineage>
</organism>
<evidence type="ECO:0000313" key="2">
    <source>
        <dbReference type="EMBL" id="KAB8303523.1"/>
    </source>
</evidence>
<dbReference type="Proteomes" id="UP000326757">
    <property type="component" value="Unassembled WGS sequence"/>
</dbReference>
<name>A0A5N6KIB9_MONLA</name>
<reference evidence="2 3" key="1">
    <citation type="submission" date="2019-06" db="EMBL/GenBank/DDBJ databases">
        <title>Genome Sequence of the Brown Rot Fungal Pathogen Monilinia laxa.</title>
        <authorList>
            <person name="De Miccolis Angelini R.M."/>
            <person name="Landi L."/>
            <person name="Abate D."/>
            <person name="Pollastro S."/>
            <person name="Romanazzi G."/>
            <person name="Faretra F."/>
        </authorList>
    </citation>
    <scope>NUCLEOTIDE SEQUENCE [LARGE SCALE GENOMIC DNA]</scope>
    <source>
        <strain evidence="2 3">Mlax316</strain>
    </source>
</reference>
<keyword evidence="3" id="KW-1185">Reference proteome</keyword>
<feature type="compositionally biased region" description="Basic and acidic residues" evidence="1">
    <location>
        <begin position="1"/>
        <end position="17"/>
    </location>
</feature>
<comment type="caution">
    <text evidence="2">The sequence shown here is derived from an EMBL/GenBank/DDBJ whole genome shotgun (WGS) entry which is preliminary data.</text>
</comment>
<dbReference type="AlphaFoldDB" id="A0A5N6KIB9"/>
<sequence>MGEARKITYNGCDEKNSWKPPAPEINGNIDSSSARSSSFLSLPPSQTKSILSAQDANKFMILPGSGMTPALSYIREEFMNTQSQIFNDTHAKLLKRHFPEITESLKEQNAAQMAAMNTKLLEMTKKKIVIEDQTITQQAVRDEIGRTQQIGRRFCDSKFEHKEVL</sequence>
<feature type="region of interest" description="Disordered" evidence="1">
    <location>
        <begin position="1"/>
        <end position="39"/>
    </location>
</feature>
<accession>A0A5N6KIB9</accession>
<evidence type="ECO:0000256" key="1">
    <source>
        <dbReference type="SAM" id="MobiDB-lite"/>
    </source>
</evidence>
<proteinExistence type="predicted"/>
<evidence type="ECO:0000313" key="3">
    <source>
        <dbReference type="Proteomes" id="UP000326757"/>
    </source>
</evidence>
<dbReference type="EMBL" id="VIGI01000002">
    <property type="protein sequence ID" value="KAB8303523.1"/>
    <property type="molecule type" value="Genomic_DNA"/>
</dbReference>
<protein>
    <submittedName>
        <fullName evidence="2">Uncharacterized protein</fullName>
    </submittedName>
</protein>
<gene>
    <name evidence="2" type="ORF">EYC80_004934</name>
</gene>